<evidence type="ECO:0000313" key="3">
    <source>
        <dbReference type="Proteomes" id="UP000053097"/>
    </source>
</evidence>
<dbReference type="Proteomes" id="UP000053097">
    <property type="component" value="Unassembled WGS sequence"/>
</dbReference>
<keyword evidence="3" id="KW-1185">Reference proteome</keyword>
<dbReference type="EMBL" id="KK107020">
    <property type="protein sequence ID" value="EZA62522.1"/>
    <property type="molecule type" value="Genomic_DNA"/>
</dbReference>
<evidence type="ECO:0000313" key="2">
    <source>
        <dbReference type="EMBL" id="EZA62522.1"/>
    </source>
</evidence>
<proteinExistence type="predicted"/>
<feature type="non-terminal residue" evidence="2">
    <location>
        <position position="1"/>
    </location>
</feature>
<gene>
    <name evidence="2" type="ORF">X777_10152</name>
</gene>
<organism evidence="2 3">
    <name type="scientific">Ooceraea biroi</name>
    <name type="common">Clonal raider ant</name>
    <name type="synonym">Cerapachys biroi</name>
    <dbReference type="NCBI Taxonomy" id="2015173"/>
    <lineage>
        <taxon>Eukaryota</taxon>
        <taxon>Metazoa</taxon>
        <taxon>Ecdysozoa</taxon>
        <taxon>Arthropoda</taxon>
        <taxon>Hexapoda</taxon>
        <taxon>Insecta</taxon>
        <taxon>Pterygota</taxon>
        <taxon>Neoptera</taxon>
        <taxon>Endopterygota</taxon>
        <taxon>Hymenoptera</taxon>
        <taxon>Apocrita</taxon>
        <taxon>Aculeata</taxon>
        <taxon>Formicoidea</taxon>
        <taxon>Formicidae</taxon>
        <taxon>Dorylinae</taxon>
        <taxon>Ooceraea</taxon>
    </lineage>
</organism>
<feature type="transmembrane region" description="Helical" evidence="1">
    <location>
        <begin position="58"/>
        <end position="80"/>
    </location>
</feature>
<protein>
    <submittedName>
        <fullName evidence="2">Uncharacterized protein</fullName>
    </submittedName>
</protein>
<keyword evidence="1" id="KW-0812">Transmembrane</keyword>
<dbReference type="AlphaFoldDB" id="A0A026X2L1"/>
<accession>A0A026X2L1</accession>
<keyword evidence="1" id="KW-0472">Membrane</keyword>
<keyword evidence="1" id="KW-1133">Transmembrane helix</keyword>
<name>A0A026X2L1_OOCBI</name>
<reference evidence="2 3" key="1">
    <citation type="journal article" date="2014" name="Curr. Biol.">
        <title>The genome of the clonal raider ant Cerapachys biroi.</title>
        <authorList>
            <person name="Oxley P.R."/>
            <person name="Ji L."/>
            <person name="Fetter-Pruneda I."/>
            <person name="McKenzie S.K."/>
            <person name="Li C."/>
            <person name="Hu H."/>
            <person name="Zhang G."/>
            <person name="Kronauer D.J."/>
        </authorList>
    </citation>
    <scope>NUCLEOTIDE SEQUENCE [LARGE SCALE GENOMIC DNA]</scope>
</reference>
<evidence type="ECO:0000256" key="1">
    <source>
        <dbReference type="SAM" id="Phobius"/>
    </source>
</evidence>
<sequence length="107" mass="12133">EMNFGTRQLNHLVVHVVIDSLVEAPRRANCAWVGYIYELFFGRSQFIKVHDLASHSRIHYVATVTATQLTLLFSLLLWIASSGNTSLDDRCSPVTPLFRIATMKINQ</sequence>